<keyword evidence="3" id="KW-0808">Transferase</keyword>
<dbReference type="InterPro" id="IPR050482">
    <property type="entry name" value="Sensor_HK_TwoCompSys"/>
</dbReference>
<gene>
    <name evidence="7" type="ORF">JD108_11850</name>
    <name evidence="8" type="ORF">KDJ56_11795</name>
</gene>
<reference evidence="7 9" key="1">
    <citation type="submission" date="2020-12" db="EMBL/GenBank/DDBJ databases">
        <title>strain FJAT-54423T represents a novel species of the genus Brevibacillus.</title>
        <authorList>
            <person name="Tang R."/>
        </authorList>
    </citation>
    <scope>NUCLEOTIDE SEQUENCE [LARGE SCALE GENOMIC DNA]</scope>
    <source>
        <strain evidence="7 9">FJAT-54423</strain>
    </source>
</reference>
<dbReference type="GO" id="GO:0046983">
    <property type="term" value="F:protein dimerization activity"/>
    <property type="evidence" value="ECO:0007669"/>
    <property type="project" value="InterPro"/>
</dbReference>
<dbReference type="KEGG" id="bcop:JD108_11850"/>
<dbReference type="GO" id="GO:0000155">
    <property type="term" value="F:phosphorelay sensor kinase activity"/>
    <property type="evidence" value="ECO:0007669"/>
    <property type="project" value="InterPro"/>
</dbReference>
<evidence type="ECO:0000256" key="4">
    <source>
        <dbReference type="ARBA" id="ARBA00022777"/>
    </source>
</evidence>
<dbReference type="PANTHER" id="PTHR24421">
    <property type="entry name" value="NITRATE/NITRITE SENSOR PROTEIN NARX-RELATED"/>
    <property type="match status" value="1"/>
</dbReference>
<protein>
    <recommendedName>
        <fullName evidence="2">histidine kinase</fullName>
        <ecNumber evidence="2">2.7.13.3</ecNumber>
    </recommendedName>
</protein>
<evidence type="ECO:0000313" key="9">
    <source>
        <dbReference type="Proteomes" id="UP000595847"/>
    </source>
</evidence>
<evidence type="ECO:0000313" key="10">
    <source>
        <dbReference type="Proteomes" id="UP000677234"/>
    </source>
</evidence>
<dbReference type="Pfam" id="PF07730">
    <property type="entry name" value="HisKA_3"/>
    <property type="match status" value="1"/>
</dbReference>
<accession>A0A7T5JM60</accession>
<comment type="catalytic activity">
    <reaction evidence="1">
        <text>ATP + protein L-histidine = ADP + protein N-phospho-L-histidine.</text>
        <dbReference type="EC" id="2.7.13.3"/>
    </reaction>
</comment>
<evidence type="ECO:0000256" key="1">
    <source>
        <dbReference type="ARBA" id="ARBA00000085"/>
    </source>
</evidence>
<evidence type="ECO:0000256" key="2">
    <source>
        <dbReference type="ARBA" id="ARBA00012438"/>
    </source>
</evidence>
<dbReference type="InterPro" id="IPR011712">
    <property type="entry name" value="Sig_transdc_His_kin_sub3_dim/P"/>
</dbReference>
<dbReference type="AlphaFoldDB" id="A0A7T5JM60"/>
<organism evidence="7 9">
    <name type="scientific">Brevibacillus composti</name>
    <dbReference type="NCBI Taxonomy" id="2796470"/>
    <lineage>
        <taxon>Bacteria</taxon>
        <taxon>Bacillati</taxon>
        <taxon>Bacillota</taxon>
        <taxon>Bacilli</taxon>
        <taxon>Bacillales</taxon>
        <taxon>Paenibacillaceae</taxon>
        <taxon>Brevibacillus</taxon>
    </lineage>
</organism>
<feature type="domain" description="Signal transduction histidine kinase subgroup 3 dimerisation and phosphoacceptor" evidence="6">
    <location>
        <begin position="106"/>
        <end position="171"/>
    </location>
</feature>
<evidence type="ECO:0000313" key="7">
    <source>
        <dbReference type="EMBL" id="QQE72660.1"/>
    </source>
</evidence>
<name>A0A7T5JM60_9BACL</name>
<dbReference type="RefSeq" id="WP_198826293.1">
    <property type="nucleotide sequence ID" value="NZ_CP066308.1"/>
</dbReference>
<evidence type="ECO:0000256" key="3">
    <source>
        <dbReference type="ARBA" id="ARBA00022679"/>
    </source>
</evidence>
<keyword evidence="5" id="KW-0902">Two-component regulatory system</keyword>
<sequence length="272" mass="31240">MFQQEPNLVNHYEPELGDICQVNFFGKFGLKTAKYVMFSHRDKRHCLIIGKHTAYRWAPSELEVMEGIVKTISLALINSYLFLEVEKSKEMNSHLRAMQLAAQENERKRIAQEIHDSINQSMSGIYFHLQYCRDEIEQSPQKVKSILDKLLVMTKENINELRHIIHDLHPLPLQKFGFVGAVEDLAKTCSQQGMMEIHLSVRGQAIRPRPEVEIHLFRVIQESVSNILKQCLFTWGGKSDPMSSSREMGDIHVKDREVALVNGGNRGICAKI</sequence>
<dbReference type="Gene3D" id="6.10.250.2870">
    <property type="match status" value="1"/>
</dbReference>
<dbReference type="EMBL" id="CP066308">
    <property type="protein sequence ID" value="QQE72660.1"/>
    <property type="molecule type" value="Genomic_DNA"/>
</dbReference>
<proteinExistence type="predicted"/>
<evidence type="ECO:0000259" key="6">
    <source>
        <dbReference type="Pfam" id="PF07730"/>
    </source>
</evidence>
<evidence type="ECO:0000313" key="8">
    <source>
        <dbReference type="EMBL" id="QUO39738.1"/>
    </source>
</evidence>
<keyword evidence="10" id="KW-1185">Reference proteome</keyword>
<keyword evidence="4" id="KW-0418">Kinase</keyword>
<reference evidence="8" key="2">
    <citation type="submission" date="2021-04" db="EMBL/GenBank/DDBJ databases">
        <title>Brevibacillus composti FJAT-54423, complete genome.</title>
        <authorList>
            <person name="Tang R."/>
        </authorList>
    </citation>
    <scope>NUCLEOTIDE SEQUENCE</scope>
    <source>
        <strain evidence="8">FJAT-54424</strain>
    </source>
</reference>
<dbReference type="GO" id="GO:0016020">
    <property type="term" value="C:membrane"/>
    <property type="evidence" value="ECO:0007669"/>
    <property type="project" value="InterPro"/>
</dbReference>
<dbReference type="EC" id="2.7.13.3" evidence="2"/>
<evidence type="ECO:0000256" key="5">
    <source>
        <dbReference type="ARBA" id="ARBA00023012"/>
    </source>
</evidence>
<dbReference type="Proteomes" id="UP000677234">
    <property type="component" value="Chromosome"/>
</dbReference>
<dbReference type="EMBL" id="CP073708">
    <property type="protein sequence ID" value="QUO39738.1"/>
    <property type="molecule type" value="Genomic_DNA"/>
</dbReference>
<dbReference type="Proteomes" id="UP000595847">
    <property type="component" value="Chromosome"/>
</dbReference>